<dbReference type="SUPFAM" id="SSF54637">
    <property type="entry name" value="Thioesterase/thiol ester dehydrase-isomerase"/>
    <property type="match status" value="1"/>
</dbReference>
<keyword evidence="2" id="KW-0378">Hydrolase</keyword>
<evidence type="ECO:0000259" key="3">
    <source>
        <dbReference type="Pfam" id="PF03061"/>
    </source>
</evidence>
<dbReference type="NCBIfam" id="TIGR00369">
    <property type="entry name" value="unchar_dom_1"/>
    <property type="match status" value="1"/>
</dbReference>
<dbReference type="Gene3D" id="3.10.129.10">
    <property type="entry name" value="Hotdog Thioesterase"/>
    <property type="match status" value="1"/>
</dbReference>
<dbReference type="Pfam" id="PF03061">
    <property type="entry name" value="4HBT"/>
    <property type="match status" value="1"/>
</dbReference>
<dbReference type="RefSeq" id="WP_342027724.1">
    <property type="nucleotide sequence ID" value="NZ_FOCQ01000001.1"/>
</dbReference>
<dbReference type="PANTHER" id="PTHR21660:SF1">
    <property type="entry name" value="ACYL-COENZYME A THIOESTERASE 13"/>
    <property type="match status" value="1"/>
</dbReference>
<evidence type="ECO:0000313" key="4">
    <source>
        <dbReference type="EMBL" id="SEM70623.1"/>
    </source>
</evidence>
<dbReference type="GO" id="GO:0047617">
    <property type="term" value="F:fatty acyl-CoA hydrolase activity"/>
    <property type="evidence" value="ECO:0007669"/>
    <property type="project" value="InterPro"/>
</dbReference>
<dbReference type="STRING" id="1173111.SAMN05444955_101178"/>
<dbReference type="AlphaFoldDB" id="A0A1H8AJA2"/>
<evidence type="ECO:0000256" key="1">
    <source>
        <dbReference type="ARBA" id="ARBA00008324"/>
    </source>
</evidence>
<feature type="domain" description="Thioesterase" evidence="3">
    <location>
        <begin position="71"/>
        <end position="147"/>
    </location>
</feature>
<gene>
    <name evidence="4" type="ORF">SAMN05444955_101178</name>
</gene>
<protein>
    <submittedName>
        <fullName evidence="4">Uncharacterized domain 1-containing protein</fullName>
    </submittedName>
</protein>
<comment type="similarity">
    <text evidence="1">Belongs to the thioesterase PaaI family.</text>
</comment>
<name>A0A1H8AJA2_9BACL</name>
<evidence type="ECO:0000256" key="2">
    <source>
        <dbReference type="ARBA" id="ARBA00022801"/>
    </source>
</evidence>
<dbReference type="InterPro" id="IPR039298">
    <property type="entry name" value="ACOT13"/>
</dbReference>
<proteinExistence type="inferred from homology"/>
<keyword evidence="5" id="KW-1185">Reference proteome</keyword>
<dbReference type="InterPro" id="IPR006683">
    <property type="entry name" value="Thioestr_dom"/>
</dbReference>
<dbReference type="InterPro" id="IPR029069">
    <property type="entry name" value="HotDog_dom_sf"/>
</dbReference>
<dbReference type="InterPro" id="IPR003736">
    <property type="entry name" value="PAAI_dom"/>
</dbReference>
<dbReference type="PANTHER" id="PTHR21660">
    <property type="entry name" value="THIOESTERASE SUPERFAMILY MEMBER-RELATED"/>
    <property type="match status" value="1"/>
</dbReference>
<organism evidence="4 5">
    <name type="scientific">Lihuaxuella thermophila</name>
    <dbReference type="NCBI Taxonomy" id="1173111"/>
    <lineage>
        <taxon>Bacteria</taxon>
        <taxon>Bacillati</taxon>
        <taxon>Bacillota</taxon>
        <taxon>Bacilli</taxon>
        <taxon>Bacillales</taxon>
        <taxon>Thermoactinomycetaceae</taxon>
        <taxon>Lihuaxuella</taxon>
    </lineage>
</organism>
<dbReference type="CDD" id="cd03443">
    <property type="entry name" value="PaaI_thioesterase"/>
    <property type="match status" value="1"/>
</dbReference>
<reference evidence="4 5" key="1">
    <citation type="submission" date="2016-10" db="EMBL/GenBank/DDBJ databases">
        <authorList>
            <person name="de Groot N.N."/>
        </authorList>
    </citation>
    <scope>NUCLEOTIDE SEQUENCE [LARGE SCALE GENOMIC DNA]</scope>
    <source>
        <strain evidence="4 5">DSM 46701</strain>
    </source>
</reference>
<accession>A0A1H8AJA2</accession>
<dbReference type="EMBL" id="FOCQ01000001">
    <property type="protein sequence ID" value="SEM70623.1"/>
    <property type="molecule type" value="Genomic_DNA"/>
</dbReference>
<sequence>MELSAELLKLCEEGTEEEKEILALAVQAIRQKRERKSAYLSGFMGLKGRFVAEDEYEFRVPITSFMMNRAGMVHGGITASLADSTMGSLINQRLPEGYGGAVTAEMKVNYLAPGRGEYLISRAKLLHMGQTLATAACEIKNDKGRLIVYATGTFYMIKAR</sequence>
<dbReference type="Proteomes" id="UP000199695">
    <property type="component" value="Unassembled WGS sequence"/>
</dbReference>
<evidence type="ECO:0000313" key="5">
    <source>
        <dbReference type="Proteomes" id="UP000199695"/>
    </source>
</evidence>